<name>A0ABT1L4Q1_9GAMM</name>
<feature type="signal peptide" evidence="1">
    <location>
        <begin position="1"/>
        <end position="20"/>
    </location>
</feature>
<evidence type="ECO:0000313" key="2">
    <source>
        <dbReference type="EMBL" id="MCP8352136.1"/>
    </source>
</evidence>
<evidence type="ECO:0000313" key="3">
    <source>
        <dbReference type="Proteomes" id="UP001320768"/>
    </source>
</evidence>
<gene>
    <name evidence="2" type="ORF">MKS91_02395</name>
</gene>
<feature type="chain" id="PRO_5047135893" evidence="1">
    <location>
        <begin position="21"/>
        <end position="121"/>
    </location>
</feature>
<dbReference type="EMBL" id="JAKUDN010000002">
    <property type="protein sequence ID" value="MCP8352136.1"/>
    <property type="molecule type" value="Genomic_DNA"/>
</dbReference>
<protein>
    <submittedName>
        <fullName evidence="2">Uncharacterized protein</fullName>
    </submittedName>
</protein>
<accession>A0ABT1L4Q1</accession>
<proteinExistence type="predicted"/>
<organism evidence="2 3">
    <name type="scientific">Candidatus Synchoanobacter obligatus</name>
    <dbReference type="NCBI Taxonomy" id="2919597"/>
    <lineage>
        <taxon>Bacteria</taxon>
        <taxon>Pseudomonadati</taxon>
        <taxon>Pseudomonadota</taxon>
        <taxon>Gammaproteobacteria</taxon>
        <taxon>Candidatus Comchoanobacterales</taxon>
        <taxon>Candidatus Comchoanobacteraceae</taxon>
        <taxon>Candidatus Synchoanobacter</taxon>
    </lineage>
</organism>
<sequence length="121" mass="13732">MNKILLKSFIFSCIAAWVVANDTPIINILNMSDQDIQVKIAPNCTEVLTQEPIHITKHTLQKDVSLPEDSAKVCLLAQSSTNHEEKWKMLEIMLPTKKWVIVNEKTDEILLSTGEFTTHDN</sequence>
<evidence type="ECO:0000256" key="1">
    <source>
        <dbReference type="SAM" id="SignalP"/>
    </source>
</evidence>
<reference evidence="2 3" key="1">
    <citation type="journal article" date="2022" name="Nat. Microbiol.">
        <title>The microbiome of a bacterivorous marine choanoflagellate contains a resource-demanding obligate bacterial associate.</title>
        <authorList>
            <person name="Needham D.M."/>
            <person name="Poirier C."/>
            <person name="Bachy C."/>
            <person name="George E.E."/>
            <person name="Wilken S."/>
            <person name="Yung C.C.M."/>
            <person name="Limardo A.J."/>
            <person name="Morando M."/>
            <person name="Sudek L."/>
            <person name="Malmstrom R.R."/>
            <person name="Keeling P.J."/>
            <person name="Santoro A.E."/>
            <person name="Worden A.Z."/>
        </authorList>
    </citation>
    <scope>NUCLEOTIDE SEQUENCE [LARGE SCALE GENOMIC DNA]</scope>
    <source>
        <strain evidence="2 3">Comchoano-2</strain>
    </source>
</reference>
<keyword evidence="3" id="KW-1185">Reference proteome</keyword>
<dbReference type="RefSeq" id="WP_258569245.1">
    <property type="nucleotide sequence ID" value="NZ_JAKUDN010000002.1"/>
</dbReference>
<keyword evidence="1" id="KW-0732">Signal</keyword>
<dbReference type="Proteomes" id="UP001320768">
    <property type="component" value="Unassembled WGS sequence"/>
</dbReference>
<comment type="caution">
    <text evidence="2">The sequence shown here is derived from an EMBL/GenBank/DDBJ whole genome shotgun (WGS) entry which is preliminary data.</text>
</comment>